<comment type="caution">
    <text evidence="3">The sequence shown here is derived from an EMBL/GenBank/DDBJ whole genome shotgun (WGS) entry which is preliminary data.</text>
</comment>
<keyword evidence="4" id="KW-1185">Reference proteome</keyword>
<evidence type="ECO:0000259" key="2">
    <source>
        <dbReference type="Pfam" id="PF13559"/>
    </source>
</evidence>
<dbReference type="Pfam" id="PF13559">
    <property type="entry name" value="DUF4129"/>
    <property type="match status" value="1"/>
</dbReference>
<keyword evidence="1" id="KW-0812">Transmembrane</keyword>
<keyword evidence="1" id="KW-1133">Transmembrane helix</keyword>
<feature type="transmembrane region" description="Helical" evidence="1">
    <location>
        <begin position="103"/>
        <end position="131"/>
    </location>
</feature>
<proteinExistence type="predicted"/>
<protein>
    <submittedName>
        <fullName evidence="3">DUF4129 domain-containing protein</fullName>
    </submittedName>
</protein>
<dbReference type="RefSeq" id="WP_268110276.1">
    <property type="nucleotide sequence ID" value="NZ_JAPPUX010000001.1"/>
</dbReference>
<dbReference type="InterPro" id="IPR025403">
    <property type="entry name" value="TgpA-like_C"/>
</dbReference>
<accession>A0ABT4C9H9</accession>
<reference evidence="3" key="1">
    <citation type="submission" date="2022-08" db="EMBL/GenBank/DDBJ databases">
        <title>Genome sequencing of Nocardioides sp. STR2.</title>
        <authorList>
            <person name="So Y."/>
        </authorList>
    </citation>
    <scope>NUCLEOTIDE SEQUENCE</scope>
    <source>
        <strain evidence="3">STR2</strain>
    </source>
</reference>
<sequence length="264" mass="28155">MRAFGDWSPGLRAVVAVSATSVFMVLVAWATLLGPDEVFTGPGPVQASTTTTDTCIPLPETTAADGSTTVVIPDDFDERAYCEPSPGFGDEAGDVTESAPPQWVGVLTGLILLAAAVGGLVVLAWIVAAVLRELRARRVREGERADVAFTVLDEPVRVAREVAADATEQELLLREGDPRNAIVAAWHRFEVQGERAGVTRRASETSSEYGLRVLDLARADGGSVTRLAELYREARFSDHPVTEEHRARALAALADIRHSLGVGA</sequence>
<feature type="domain" description="Protein-glutamine gamma-glutamyltransferase-like C-terminal" evidence="2">
    <location>
        <begin position="185"/>
        <end position="253"/>
    </location>
</feature>
<evidence type="ECO:0000256" key="1">
    <source>
        <dbReference type="SAM" id="Phobius"/>
    </source>
</evidence>
<feature type="transmembrane region" description="Helical" evidence="1">
    <location>
        <begin position="12"/>
        <end position="32"/>
    </location>
</feature>
<dbReference type="Proteomes" id="UP001074726">
    <property type="component" value="Unassembled WGS sequence"/>
</dbReference>
<gene>
    <name evidence="3" type="ORF">NYO98_04225</name>
</gene>
<keyword evidence="1" id="KW-0472">Membrane</keyword>
<evidence type="ECO:0000313" key="3">
    <source>
        <dbReference type="EMBL" id="MCY4725476.1"/>
    </source>
</evidence>
<dbReference type="EMBL" id="JAPPUX010000001">
    <property type="protein sequence ID" value="MCY4725476.1"/>
    <property type="molecule type" value="Genomic_DNA"/>
</dbReference>
<name>A0ABT4C9H9_9ACTN</name>
<organism evidence="3 4">
    <name type="scientific">Nocardioides pini</name>
    <dbReference type="NCBI Taxonomy" id="2975053"/>
    <lineage>
        <taxon>Bacteria</taxon>
        <taxon>Bacillati</taxon>
        <taxon>Actinomycetota</taxon>
        <taxon>Actinomycetes</taxon>
        <taxon>Propionibacteriales</taxon>
        <taxon>Nocardioidaceae</taxon>
        <taxon>Nocardioides</taxon>
    </lineage>
</organism>
<evidence type="ECO:0000313" key="4">
    <source>
        <dbReference type="Proteomes" id="UP001074726"/>
    </source>
</evidence>